<dbReference type="OrthoDB" id="2624420at2"/>
<keyword evidence="1" id="KW-0812">Transmembrane</keyword>
<dbReference type="RefSeq" id="WP_143896108.1">
    <property type="nucleotide sequence ID" value="NZ_CP041666.1"/>
</dbReference>
<evidence type="ECO:0000313" key="2">
    <source>
        <dbReference type="EMBL" id="QDP41501.1"/>
    </source>
</evidence>
<proteinExistence type="predicted"/>
<dbReference type="Proteomes" id="UP000315215">
    <property type="component" value="Chromosome"/>
</dbReference>
<sequence length="174" mass="20211">MGKKRIGIIVAALALVLLASYYFYSSRELYGNDRESIVEVIQSIDGYQNKNIEILDIKDFNDSRYVGFLSNRNPSYMELSRNSQGNYIWKHIETASQESFSMFLPVMEDSKIMFVTNSENEIAKMQVDINGTTLEQTFTPFQATVTWVDLPPTNEPTYEYRNYRYFDKNGDLIN</sequence>
<name>A0A516KJF2_9BACI</name>
<evidence type="ECO:0000256" key="1">
    <source>
        <dbReference type="SAM" id="Phobius"/>
    </source>
</evidence>
<feature type="transmembrane region" description="Helical" evidence="1">
    <location>
        <begin position="6"/>
        <end position="24"/>
    </location>
</feature>
<evidence type="ECO:0000313" key="3">
    <source>
        <dbReference type="Proteomes" id="UP000315215"/>
    </source>
</evidence>
<dbReference type="KEGG" id="aqt:FN924_15760"/>
<keyword evidence="1" id="KW-0472">Membrane</keyword>
<protein>
    <submittedName>
        <fullName evidence="2">Uncharacterized protein</fullName>
    </submittedName>
</protein>
<reference evidence="2 3" key="1">
    <citation type="submission" date="2019-07" db="EMBL/GenBank/DDBJ databases">
        <authorList>
            <person name="Li J."/>
        </authorList>
    </citation>
    <scope>NUCLEOTIDE SEQUENCE [LARGE SCALE GENOMIC DNA]</scope>
    <source>
        <strain evidence="2 3">TKL69</strain>
    </source>
</reference>
<dbReference type="AlphaFoldDB" id="A0A516KJF2"/>
<keyword evidence="3" id="KW-1185">Reference proteome</keyword>
<gene>
    <name evidence="2" type="ORF">FN924_15760</name>
</gene>
<dbReference type="EMBL" id="CP041666">
    <property type="protein sequence ID" value="QDP41501.1"/>
    <property type="molecule type" value="Genomic_DNA"/>
</dbReference>
<keyword evidence="1" id="KW-1133">Transmembrane helix</keyword>
<organism evidence="2 3">
    <name type="scientific">Radiobacillus deserti</name>
    <dbReference type="NCBI Taxonomy" id="2594883"/>
    <lineage>
        <taxon>Bacteria</taxon>
        <taxon>Bacillati</taxon>
        <taxon>Bacillota</taxon>
        <taxon>Bacilli</taxon>
        <taxon>Bacillales</taxon>
        <taxon>Bacillaceae</taxon>
        <taxon>Radiobacillus</taxon>
    </lineage>
</organism>
<accession>A0A516KJF2</accession>